<organism evidence="2 3">
    <name type="scientific">Chlamydomonas schloesseri</name>
    <dbReference type="NCBI Taxonomy" id="2026947"/>
    <lineage>
        <taxon>Eukaryota</taxon>
        <taxon>Viridiplantae</taxon>
        <taxon>Chlorophyta</taxon>
        <taxon>core chlorophytes</taxon>
        <taxon>Chlorophyceae</taxon>
        <taxon>CS clade</taxon>
        <taxon>Chlamydomonadales</taxon>
        <taxon>Chlamydomonadaceae</taxon>
        <taxon>Chlamydomonas</taxon>
    </lineage>
</organism>
<evidence type="ECO:0000256" key="1">
    <source>
        <dbReference type="SAM" id="MobiDB-lite"/>
    </source>
</evidence>
<dbReference type="Gene3D" id="2.40.50.100">
    <property type="match status" value="1"/>
</dbReference>
<name>A0A835W194_9CHLO</name>
<dbReference type="OrthoDB" id="537444at2759"/>
<evidence type="ECO:0000313" key="2">
    <source>
        <dbReference type="EMBL" id="KAG2432386.1"/>
    </source>
</evidence>
<sequence length="240" mass="24099">MTHGRIAKWHVGDGAGGVGDAGSHSPPGSGQGGSGGPQPGPRPSRVSEYDILLTVDTDSLVEEAYRLDQFAGTVSLLVESQEEAHVAALLAAEGEEVEVGRPIAVLCEDPGDAAAVRAELLLRQPQPLEAAQTRPSSTAASGASAAQPLAPVPAAALAMHGSKGSKHASAGVGTEKGAARLSEAGRALMASVGNLYADLDAATGSAAGLVRTAPPPRLLEWQSYLADSSKSSSSSKCGCM</sequence>
<evidence type="ECO:0000313" key="3">
    <source>
        <dbReference type="Proteomes" id="UP000613740"/>
    </source>
</evidence>
<gene>
    <name evidence="2" type="ORF">HYH02_012958</name>
</gene>
<evidence type="ECO:0008006" key="4">
    <source>
        <dbReference type="Google" id="ProtNLM"/>
    </source>
</evidence>
<dbReference type="EMBL" id="JAEHOD010000067">
    <property type="protein sequence ID" value="KAG2432386.1"/>
    <property type="molecule type" value="Genomic_DNA"/>
</dbReference>
<accession>A0A835W194</accession>
<dbReference type="Proteomes" id="UP000613740">
    <property type="component" value="Unassembled WGS sequence"/>
</dbReference>
<proteinExistence type="predicted"/>
<reference evidence="2" key="1">
    <citation type="journal article" date="2020" name="bioRxiv">
        <title>Comparative genomics of Chlamydomonas.</title>
        <authorList>
            <person name="Craig R.J."/>
            <person name="Hasan A.R."/>
            <person name="Ness R.W."/>
            <person name="Keightley P.D."/>
        </authorList>
    </citation>
    <scope>NUCLEOTIDE SEQUENCE</scope>
    <source>
        <strain evidence="2">CCAP 11/173</strain>
    </source>
</reference>
<dbReference type="AlphaFoldDB" id="A0A835W194"/>
<protein>
    <recommendedName>
        <fullName evidence="4">Lipoyl-binding domain-containing protein</fullName>
    </recommendedName>
</protein>
<feature type="region of interest" description="Disordered" evidence="1">
    <location>
        <begin position="1"/>
        <end position="45"/>
    </location>
</feature>
<comment type="caution">
    <text evidence="2">The sequence shown here is derived from an EMBL/GenBank/DDBJ whole genome shotgun (WGS) entry which is preliminary data.</text>
</comment>
<keyword evidence="3" id="KW-1185">Reference proteome</keyword>